<proteinExistence type="predicted"/>
<dbReference type="EMBL" id="JAPFRF010000011">
    <property type="protein sequence ID" value="KAJ7316896.1"/>
    <property type="molecule type" value="Genomic_DNA"/>
</dbReference>
<feature type="region of interest" description="Disordered" evidence="1">
    <location>
        <begin position="93"/>
        <end position="118"/>
    </location>
</feature>
<gene>
    <name evidence="2" type="ORF">JRQ81_003058</name>
</gene>
<evidence type="ECO:0000313" key="3">
    <source>
        <dbReference type="Proteomes" id="UP001142489"/>
    </source>
</evidence>
<protein>
    <submittedName>
        <fullName evidence="2">Uncharacterized protein</fullName>
    </submittedName>
</protein>
<sequence>MGVSFFLHALGPGSGCLPPPQSILAPPSEDDGWEYVRVPKRSCIEPRSTAPLEIIPSASGAPPLLATSASAPAAIPTDALQPGRPNLATQVVGSEDDQEEFDPSSSTEDSIPNLPTPSLDVVYLQPPSPLEELRAYVSLVLRIAKVMDLQVEQPPVPNSDRVYEDINQDQTSPVHLGFIPSLLKLLLLHKMVVKIKSNGADVILLVPWWPHQVRFTVLCQIAAYFLRLPARPDLLTKNGGTIHHPGIRSLSLTAWRITPSSSR</sequence>
<accession>A0A9Q0XJS2</accession>
<dbReference type="Proteomes" id="UP001142489">
    <property type="component" value="Unassembled WGS sequence"/>
</dbReference>
<comment type="caution">
    <text evidence="2">The sequence shown here is derived from an EMBL/GenBank/DDBJ whole genome shotgun (WGS) entry which is preliminary data.</text>
</comment>
<keyword evidence="3" id="KW-1185">Reference proteome</keyword>
<reference evidence="2" key="1">
    <citation type="journal article" date="2023" name="DNA Res.">
        <title>Chromosome-level genome assembly of Phrynocephalus forsythii using third-generation DNA sequencing and Hi-C analysis.</title>
        <authorList>
            <person name="Qi Y."/>
            <person name="Zhao W."/>
            <person name="Zhao Y."/>
            <person name="Niu C."/>
            <person name="Cao S."/>
            <person name="Zhang Y."/>
        </authorList>
    </citation>
    <scope>NUCLEOTIDE SEQUENCE</scope>
    <source>
        <tissue evidence="2">Muscle</tissue>
    </source>
</reference>
<organism evidence="2 3">
    <name type="scientific">Phrynocephalus forsythii</name>
    <dbReference type="NCBI Taxonomy" id="171643"/>
    <lineage>
        <taxon>Eukaryota</taxon>
        <taxon>Metazoa</taxon>
        <taxon>Chordata</taxon>
        <taxon>Craniata</taxon>
        <taxon>Vertebrata</taxon>
        <taxon>Euteleostomi</taxon>
        <taxon>Lepidosauria</taxon>
        <taxon>Squamata</taxon>
        <taxon>Bifurcata</taxon>
        <taxon>Unidentata</taxon>
        <taxon>Episquamata</taxon>
        <taxon>Toxicofera</taxon>
        <taxon>Iguania</taxon>
        <taxon>Acrodonta</taxon>
        <taxon>Agamidae</taxon>
        <taxon>Agaminae</taxon>
        <taxon>Phrynocephalus</taxon>
    </lineage>
</organism>
<evidence type="ECO:0000256" key="1">
    <source>
        <dbReference type="SAM" id="MobiDB-lite"/>
    </source>
</evidence>
<evidence type="ECO:0000313" key="2">
    <source>
        <dbReference type="EMBL" id="KAJ7316896.1"/>
    </source>
</evidence>
<dbReference type="AlphaFoldDB" id="A0A9Q0XJS2"/>
<name>A0A9Q0XJS2_9SAUR</name>